<evidence type="ECO:0000259" key="5">
    <source>
        <dbReference type="PROSITE" id="PS50931"/>
    </source>
</evidence>
<dbReference type="FunFam" id="1.10.10.10:FF:000001">
    <property type="entry name" value="LysR family transcriptional regulator"/>
    <property type="match status" value="1"/>
</dbReference>
<dbReference type="AlphaFoldDB" id="A0AAP9NHS7"/>
<keyword evidence="2" id="KW-0805">Transcription regulation</keyword>
<evidence type="ECO:0000313" key="6">
    <source>
        <dbReference type="EMBL" id="QKS22397.1"/>
    </source>
</evidence>
<evidence type="ECO:0000256" key="2">
    <source>
        <dbReference type="ARBA" id="ARBA00023015"/>
    </source>
</evidence>
<keyword evidence="3" id="KW-0238">DNA-binding</keyword>
<dbReference type="SUPFAM" id="SSF46785">
    <property type="entry name" value="Winged helix' DNA-binding domain"/>
    <property type="match status" value="1"/>
</dbReference>
<dbReference type="InterPro" id="IPR036388">
    <property type="entry name" value="WH-like_DNA-bd_sf"/>
</dbReference>
<dbReference type="SUPFAM" id="SSF53850">
    <property type="entry name" value="Periplasmic binding protein-like II"/>
    <property type="match status" value="1"/>
</dbReference>
<dbReference type="InterPro" id="IPR058163">
    <property type="entry name" value="LysR-type_TF_proteobact-type"/>
</dbReference>
<dbReference type="Proteomes" id="UP000509761">
    <property type="component" value="Chromosome"/>
</dbReference>
<evidence type="ECO:0000256" key="4">
    <source>
        <dbReference type="ARBA" id="ARBA00023163"/>
    </source>
</evidence>
<dbReference type="GO" id="GO:0006351">
    <property type="term" value="P:DNA-templated transcription"/>
    <property type="evidence" value="ECO:0007669"/>
    <property type="project" value="TreeGrafter"/>
</dbReference>
<dbReference type="Gene3D" id="3.40.190.10">
    <property type="entry name" value="Periplasmic binding protein-like II"/>
    <property type="match status" value="2"/>
</dbReference>
<accession>A0AAP9NHS7</accession>
<dbReference type="PRINTS" id="PR00039">
    <property type="entry name" value="HTHLYSR"/>
</dbReference>
<proteinExistence type="inferred from homology"/>
<dbReference type="EMBL" id="CP054580">
    <property type="protein sequence ID" value="QKS22397.1"/>
    <property type="molecule type" value="Genomic_DNA"/>
</dbReference>
<dbReference type="PANTHER" id="PTHR30537:SF5">
    <property type="entry name" value="HTH-TYPE TRANSCRIPTIONAL ACTIVATOR TTDR-RELATED"/>
    <property type="match status" value="1"/>
</dbReference>
<gene>
    <name evidence="6" type="ORF">FX987_00139</name>
</gene>
<dbReference type="Gene3D" id="1.10.10.10">
    <property type="entry name" value="Winged helix-like DNA-binding domain superfamily/Winged helix DNA-binding domain"/>
    <property type="match status" value="1"/>
</dbReference>
<sequence>MQAIKVFEAAARLGSFKDAAEELSITPAGVSHHISNLESRLGVRLFNRKNRKVILTSEGHQLAEATTAGLQKIQTALDNIKSGASRLNVDTTSSFAALVLIPLLHDFNKIYQNIDVEISTGEVVASKINALSIRLGDVTRVDESSLLKKERFNVYGGSSFINSITADKPPIVYLTKWKNSKLPDSPWESWLMENGESLPNFEIRYFDQELYGVYEAIAGKGLVFCSETLVSDFVKANTLQPMSYQGVDSILCYYIPTQSWQHSAKMQAFVDWLKSKVN</sequence>
<comment type="similarity">
    <text evidence="1">Belongs to the LysR transcriptional regulatory family.</text>
</comment>
<dbReference type="InterPro" id="IPR036390">
    <property type="entry name" value="WH_DNA-bd_sf"/>
</dbReference>
<dbReference type="InterPro" id="IPR000847">
    <property type="entry name" value="LysR_HTH_N"/>
</dbReference>
<evidence type="ECO:0000313" key="7">
    <source>
        <dbReference type="Proteomes" id="UP000509761"/>
    </source>
</evidence>
<evidence type="ECO:0000256" key="1">
    <source>
        <dbReference type="ARBA" id="ARBA00009437"/>
    </source>
</evidence>
<reference evidence="6 7" key="1">
    <citation type="submission" date="2019-12" db="EMBL/GenBank/DDBJ databases">
        <title>Genome sequencing and assembly of endphytes of Porphyra tenera.</title>
        <authorList>
            <person name="Park J.M."/>
            <person name="Shin R."/>
            <person name="Jo S.H."/>
        </authorList>
    </citation>
    <scope>NUCLEOTIDE SEQUENCE [LARGE SCALE GENOMIC DNA]</scope>
    <source>
        <strain evidence="6 7">GPM3</strain>
    </source>
</reference>
<evidence type="ECO:0000256" key="3">
    <source>
        <dbReference type="ARBA" id="ARBA00023125"/>
    </source>
</evidence>
<dbReference type="PROSITE" id="PS50931">
    <property type="entry name" value="HTH_LYSR"/>
    <property type="match status" value="1"/>
</dbReference>
<dbReference type="GO" id="GO:0043565">
    <property type="term" value="F:sequence-specific DNA binding"/>
    <property type="evidence" value="ECO:0007669"/>
    <property type="project" value="TreeGrafter"/>
</dbReference>
<dbReference type="GO" id="GO:0003700">
    <property type="term" value="F:DNA-binding transcription factor activity"/>
    <property type="evidence" value="ECO:0007669"/>
    <property type="project" value="InterPro"/>
</dbReference>
<feature type="domain" description="HTH lysR-type" evidence="5">
    <location>
        <begin position="1"/>
        <end position="56"/>
    </location>
</feature>
<protein>
    <submittedName>
        <fullName evidence="6">HTH-type transcriptional regulator DsdC</fullName>
    </submittedName>
</protein>
<keyword evidence="4" id="KW-0804">Transcription</keyword>
<dbReference type="Pfam" id="PF00126">
    <property type="entry name" value="HTH_1"/>
    <property type="match status" value="1"/>
</dbReference>
<keyword evidence="7" id="KW-1185">Reference proteome</keyword>
<dbReference type="PANTHER" id="PTHR30537">
    <property type="entry name" value="HTH-TYPE TRANSCRIPTIONAL REGULATOR"/>
    <property type="match status" value="1"/>
</dbReference>
<organism evidence="6 7">
    <name type="scientific">Vreelandella titanicae</name>
    <dbReference type="NCBI Taxonomy" id="664683"/>
    <lineage>
        <taxon>Bacteria</taxon>
        <taxon>Pseudomonadati</taxon>
        <taxon>Pseudomonadota</taxon>
        <taxon>Gammaproteobacteria</taxon>
        <taxon>Oceanospirillales</taxon>
        <taxon>Halomonadaceae</taxon>
        <taxon>Vreelandella</taxon>
    </lineage>
</organism>
<name>A0AAP9NHS7_9GAMM</name>